<dbReference type="AlphaFoldDB" id="G8LUN1"/>
<proteinExistence type="predicted"/>
<accession>G8LUN1</accession>
<keyword evidence="1" id="KW-0812">Transmembrane</keyword>
<organism evidence="2 3">
    <name type="scientific">Acetivibrio clariflavus (strain DSM 19732 / NBRC 101661 / EBR45)</name>
    <name type="common">Clostridium clariflavum</name>
    <dbReference type="NCBI Taxonomy" id="720554"/>
    <lineage>
        <taxon>Bacteria</taxon>
        <taxon>Bacillati</taxon>
        <taxon>Bacillota</taxon>
        <taxon>Clostridia</taxon>
        <taxon>Eubacteriales</taxon>
        <taxon>Oscillospiraceae</taxon>
        <taxon>Acetivibrio</taxon>
    </lineage>
</organism>
<protein>
    <recommendedName>
        <fullName evidence="4">DUF4190 domain-containing protein</fullName>
    </recommendedName>
</protein>
<dbReference type="STRING" id="720554.Clocl_0664"/>
<evidence type="ECO:0008006" key="4">
    <source>
        <dbReference type="Google" id="ProtNLM"/>
    </source>
</evidence>
<evidence type="ECO:0000313" key="3">
    <source>
        <dbReference type="Proteomes" id="UP000005435"/>
    </source>
</evidence>
<dbReference type="HOGENOM" id="CLU_2435614_0_0_9"/>
<evidence type="ECO:0000313" key="2">
    <source>
        <dbReference type="EMBL" id="AEV67371.1"/>
    </source>
</evidence>
<sequence>MSEDFYGKEKNLNYREENVKLYVILGWISAALTIFISPLFAILGMTFGILLNRKIKGSGNTLIIANLALGIINILLGIVYVLLSEQMIGY</sequence>
<gene>
    <name evidence="2" type="ordered locus">Clocl_0664</name>
</gene>
<dbReference type="RefSeq" id="WP_014254002.1">
    <property type="nucleotide sequence ID" value="NC_016627.1"/>
</dbReference>
<reference evidence="3" key="1">
    <citation type="submission" date="2011-12" db="EMBL/GenBank/DDBJ databases">
        <title>Complete sequence of Clostridium clariflavum DSM 19732.</title>
        <authorList>
            <consortium name="US DOE Joint Genome Institute"/>
            <person name="Lucas S."/>
            <person name="Han J."/>
            <person name="Lapidus A."/>
            <person name="Cheng J.-F."/>
            <person name="Goodwin L."/>
            <person name="Pitluck S."/>
            <person name="Peters L."/>
            <person name="Teshima H."/>
            <person name="Detter J.C."/>
            <person name="Han C."/>
            <person name="Tapia R."/>
            <person name="Land M."/>
            <person name="Hauser L."/>
            <person name="Kyrpides N."/>
            <person name="Ivanova N."/>
            <person name="Pagani I."/>
            <person name="Kitzmiller T."/>
            <person name="Lynd L."/>
            <person name="Izquierdo J."/>
            <person name="Woyke T."/>
        </authorList>
    </citation>
    <scope>NUCLEOTIDE SEQUENCE [LARGE SCALE GENOMIC DNA]</scope>
    <source>
        <strain evidence="3">DSM 19732 / NBRC 101661 / EBR45</strain>
    </source>
</reference>
<name>G8LUN1_ACECE</name>
<feature type="transmembrane region" description="Helical" evidence="1">
    <location>
        <begin position="63"/>
        <end position="83"/>
    </location>
</feature>
<reference evidence="2 3" key="2">
    <citation type="journal article" date="2012" name="Stand. Genomic Sci.">
        <title>Complete Genome Sequence of Clostridium clariflavum DSM 19732.</title>
        <authorList>
            <person name="Izquierdo J.A."/>
            <person name="Goodwin L."/>
            <person name="Davenport K.W."/>
            <person name="Teshima H."/>
            <person name="Bruce D."/>
            <person name="Detter C."/>
            <person name="Tapia R."/>
            <person name="Han S."/>
            <person name="Land M."/>
            <person name="Hauser L."/>
            <person name="Jeffries C.D."/>
            <person name="Han J."/>
            <person name="Pitluck S."/>
            <person name="Nolan M."/>
            <person name="Chen A."/>
            <person name="Huntemann M."/>
            <person name="Mavromatis K."/>
            <person name="Mikhailova N."/>
            <person name="Liolios K."/>
            <person name="Woyke T."/>
            <person name="Lynd L.R."/>
        </authorList>
    </citation>
    <scope>NUCLEOTIDE SEQUENCE [LARGE SCALE GENOMIC DNA]</scope>
    <source>
        <strain evidence="3">DSM 19732 / NBRC 101661 / EBR45</strain>
    </source>
</reference>
<dbReference type="OrthoDB" id="2971849at2"/>
<dbReference type="Proteomes" id="UP000005435">
    <property type="component" value="Chromosome"/>
</dbReference>
<dbReference type="eggNOG" id="ENOG50345Z3">
    <property type="taxonomic scope" value="Bacteria"/>
</dbReference>
<keyword evidence="3" id="KW-1185">Reference proteome</keyword>
<dbReference type="KEGG" id="ccl:Clocl_0664"/>
<keyword evidence="1" id="KW-1133">Transmembrane helix</keyword>
<evidence type="ECO:0000256" key="1">
    <source>
        <dbReference type="SAM" id="Phobius"/>
    </source>
</evidence>
<dbReference type="EMBL" id="CP003065">
    <property type="protein sequence ID" value="AEV67371.1"/>
    <property type="molecule type" value="Genomic_DNA"/>
</dbReference>
<feature type="transmembrane region" description="Helical" evidence="1">
    <location>
        <begin position="21"/>
        <end position="51"/>
    </location>
</feature>
<keyword evidence="1" id="KW-0472">Membrane</keyword>